<comment type="caution">
    <text evidence="1">The sequence shown here is derived from an EMBL/GenBank/DDBJ whole genome shotgun (WGS) entry which is preliminary data.</text>
</comment>
<gene>
    <name evidence="1" type="ORF">CLIB1444_03S10902</name>
</gene>
<sequence length="456" mass="52830">MSSTEVEVDELRRITPEYGEDARKNRDKNEKMFPKTYGDSFKDWLRHSWKVSDQEIEHQFLSMLSFYPKSDGKRTAKIIDTPVGDKNFIHEFYIENTETETTHGQALGLKDQVKDIVIVHGYGASLGLFLFNFGHLSSIPGIRIHAIDLLGFGLSARPSFPKFKNDTVEQVEAVENWFIDSLEEWRIKRKINNFVLIGHSFGGYLSSCYAMKYHKIQNPILNKLVLVSPVGVERNRHSLLKNLPNPYFDDSRVAKQNENDETTSIKDQPQINPNYENLLLEEDEDAPKSFRINLVRYLWNHNISPLGLVRNLGPFRSRLISAWTSRRFSKHYVDEPDAYTKIHDYCYRIFNAKGSGEFAITRILGVGALARLPLMDRMPQFLAKNNLPSLWMYGDKDWMNVEAGREMALEINELSKKQGISRMAGFKILNNAGHHLYMDNPEEFKDSVFKFLEYKE</sequence>
<keyword evidence="2" id="KW-1185">Reference proteome</keyword>
<dbReference type="EMBL" id="CALSDN010000003">
    <property type="protein sequence ID" value="CAH6720393.1"/>
    <property type="molecule type" value="Genomic_DNA"/>
</dbReference>
<dbReference type="Proteomes" id="UP001152531">
    <property type="component" value="Unassembled WGS sequence"/>
</dbReference>
<organism evidence="1 2">
    <name type="scientific">[Candida] jaroonii</name>
    <dbReference type="NCBI Taxonomy" id="467808"/>
    <lineage>
        <taxon>Eukaryota</taxon>
        <taxon>Fungi</taxon>
        <taxon>Dikarya</taxon>
        <taxon>Ascomycota</taxon>
        <taxon>Saccharomycotina</taxon>
        <taxon>Pichiomycetes</taxon>
        <taxon>Debaryomycetaceae</taxon>
        <taxon>Yamadazyma</taxon>
    </lineage>
</organism>
<proteinExistence type="predicted"/>
<name>A0ACA9Y5U7_9ASCO</name>
<reference evidence="1" key="1">
    <citation type="submission" date="2022-06" db="EMBL/GenBank/DDBJ databases">
        <authorList>
            <person name="Legras J.-L."/>
            <person name="Devillers H."/>
            <person name="Grondin C."/>
        </authorList>
    </citation>
    <scope>NUCLEOTIDE SEQUENCE</scope>
    <source>
        <strain evidence="1">CLIB 1444</strain>
    </source>
</reference>
<protein>
    <submittedName>
        <fullName evidence="1">Cardiolipin-specific deacylase 1, mitochondrial</fullName>
    </submittedName>
</protein>
<evidence type="ECO:0000313" key="2">
    <source>
        <dbReference type="Proteomes" id="UP001152531"/>
    </source>
</evidence>
<accession>A0ACA9Y5U7</accession>
<evidence type="ECO:0000313" key="1">
    <source>
        <dbReference type="EMBL" id="CAH6720393.1"/>
    </source>
</evidence>